<dbReference type="InterPro" id="IPR025669">
    <property type="entry name" value="AAA_dom"/>
</dbReference>
<dbReference type="Pfam" id="PF13614">
    <property type="entry name" value="AAA_31"/>
    <property type="match status" value="1"/>
</dbReference>
<sequence>MLSRAVAVINGKGGVGKTSLTANLSGLIAAAGYRVLAIDLDPQGNLARDLGYKNTPENDDGLALFSAVTTGQQLRPVTGVRDGLDVVCGGGRIAEMVGALHSRTARGVATATAVRDAVAPIAENYDLLLIDCPPGEQQLQQMALTAAEFALIPTKSDSASLDGLVKVAELFGAVRATTNPDLQLLGVVLFGIGASAKRIAQDARAAVARDLGTADLVFDARIRHVEGAAVNTRDLGRLVHEIEAELPQAQKTRLAALRSRRAGGKHRADDDGGAPRLAASASGLAEDYAALAQEVTTRIAAMSGVTA</sequence>
<accession>A0ABX1S767</accession>
<dbReference type="EMBL" id="JAAXLA010000011">
    <property type="protein sequence ID" value="NMH97376.1"/>
    <property type="molecule type" value="Genomic_DNA"/>
</dbReference>
<dbReference type="PANTHER" id="PTHR13696:SF99">
    <property type="entry name" value="COBYRINIC ACID AC-DIAMIDE SYNTHASE"/>
    <property type="match status" value="1"/>
</dbReference>
<gene>
    <name evidence="2" type="ORF">HF526_08645</name>
</gene>
<dbReference type="Gene3D" id="3.40.50.300">
    <property type="entry name" value="P-loop containing nucleotide triphosphate hydrolases"/>
    <property type="match status" value="1"/>
</dbReference>
<dbReference type="InterPro" id="IPR027417">
    <property type="entry name" value="P-loop_NTPase"/>
</dbReference>
<evidence type="ECO:0000313" key="3">
    <source>
        <dbReference type="Proteomes" id="UP000820669"/>
    </source>
</evidence>
<dbReference type="RefSeq" id="WP_169380820.1">
    <property type="nucleotide sequence ID" value="NZ_JAAXLA010000011.1"/>
</dbReference>
<dbReference type="Proteomes" id="UP000820669">
    <property type="component" value="Unassembled WGS sequence"/>
</dbReference>
<dbReference type="SUPFAM" id="SSF52540">
    <property type="entry name" value="P-loop containing nucleoside triphosphate hydrolases"/>
    <property type="match status" value="1"/>
</dbReference>
<reference evidence="2 3" key="1">
    <citation type="submission" date="2020-04" db="EMBL/GenBank/DDBJ databases">
        <authorList>
            <person name="Klaysubun C."/>
            <person name="Duangmal K."/>
            <person name="Lipun K."/>
        </authorList>
    </citation>
    <scope>NUCLEOTIDE SEQUENCE [LARGE SCALE GENOMIC DNA]</scope>
    <source>
        <strain evidence="2 3">K10HN5</strain>
    </source>
</reference>
<keyword evidence="3" id="KW-1185">Reference proteome</keyword>
<comment type="caution">
    <text evidence="2">The sequence shown here is derived from an EMBL/GenBank/DDBJ whole genome shotgun (WGS) entry which is preliminary data.</text>
</comment>
<organism evidence="2 3">
    <name type="scientific">Pseudonocardia acidicola</name>
    <dbReference type="NCBI Taxonomy" id="2724939"/>
    <lineage>
        <taxon>Bacteria</taxon>
        <taxon>Bacillati</taxon>
        <taxon>Actinomycetota</taxon>
        <taxon>Actinomycetes</taxon>
        <taxon>Pseudonocardiales</taxon>
        <taxon>Pseudonocardiaceae</taxon>
        <taxon>Pseudonocardia</taxon>
    </lineage>
</organism>
<proteinExistence type="predicted"/>
<dbReference type="InterPro" id="IPR050678">
    <property type="entry name" value="DNA_Partitioning_ATPase"/>
</dbReference>
<protein>
    <submittedName>
        <fullName evidence="2">ParA family protein</fullName>
    </submittedName>
</protein>
<evidence type="ECO:0000259" key="1">
    <source>
        <dbReference type="Pfam" id="PF13614"/>
    </source>
</evidence>
<feature type="domain" description="AAA" evidence="1">
    <location>
        <begin position="4"/>
        <end position="183"/>
    </location>
</feature>
<name>A0ABX1S767_9PSEU</name>
<evidence type="ECO:0000313" key="2">
    <source>
        <dbReference type="EMBL" id="NMH97376.1"/>
    </source>
</evidence>
<dbReference type="PANTHER" id="PTHR13696">
    <property type="entry name" value="P-LOOP CONTAINING NUCLEOSIDE TRIPHOSPHATE HYDROLASE"/>
    <property type="match status" value="1"/>
</dbReference>
<dbReference type="CDD" id="cd02042">
    <property type="entry name" value="ParAB_family"/>
    <property type="match status" value="1"/>
</dbReference>